<feature type="domain" description="Pesticidal crystal protein Cry22Aa Ig-like" evidence="1">
    <location>
        <begin position="519"/>
        <end position="588"/>
    </location>
</feature>
<dbReference type="AlphaFoldDB" id="A0A317CA22"/>
<dbReference type="InterPro" id="IPR032179">
    <property type="entry name" value="Cry22Aa_Ig-like"/>
</dbReference>
<keyword evidence="3" id="KW-1185">Reference proteome</keyword>
<evidence type="ECO:0000259" key="1">
    <source>
        <dbReference type="Pfam" id="PF16403"/>
    </source>
</evidence>
<accession>A0A317CA22</accession>
<dbReference type="EMBL" id="QGKL01000034">
    <property type="protein sequence ID" value="PWQ95454.1"/>
    <property type="molecule type" value="Genomic_DNA"/>
</dbReference>
<dbReference type="OrthoDB" id="7056509at2"/>
<feature type="domain" description="Pesticidal crystal protein Cry22Aa Ig-like" evidence="1">
    <location>
        <begin position="752"/>
        <end position="822"/>
    </location>
</feature>
<organism evidence="2 3">
    <name type="scientific">Leucothrix arctica</name>
    <dbReference type="NCBI Taxonomy" id="1481894"/>
    <lineage>
        <taxon>Bacteria</taxon>
        <taxon>Pseudomonadati</taxon>
        <taxon>Pseudomonadota</taxon>
        <taxon>Gammaproteobacteria</taxon>
        <taxon>Thiotrichales</taxon>
        <taxon>Thiotrichaceae</taxon>
        <taxon>Leucothrix</taxon>
    </lineage>
</organism>
<feature type="domain" description="Pesticidal crystal protein Cry22Aa Ig-like" evidence="1">
    <location>
        <begin position="440"/>
        <end position="510"/>
    </location>
</feature>
<dbReference type="PANTHER" id="PTHR24273">
    <property type="entry name" value="FI04643P-RELATED"/>
    <property type="match status" value="1"/>
</dbReference>
<feature type="domain" description="Pesticidal crystal protein Cry22Aa Ig-like" evidence="1">
    <location>
        <begin position="674"/>
        <end position="744"/>
    </location>
</feature>
<proteinExistence type="predicted"/>
<protein>
    <recommendedName>
        <fullName evidence="1">Pesticidal crystal protein Cry22Aa Ig-like domain-containing protein</fullName>
    </recommendedName>
</protein>
<dbReference type="RefSeq" id="WP_158278858.1">
    <property type="nucleotide sequence ID" value="NZ_QGKL01000034.1"/>
</dbReference>
<evidence type="ECO:0000313" key="3">
    <source>
        <dbReference type="Proteomes" id="UP000245506"/>
    </source>
</evidence>
<feature type="domain" description="Pesticidal crystal protein Cry22Aa Ig-like" evidence="1">
    <location>
        <begin position="830"/>
        <end position="900"/>
    </location>
</feature>
<sequence>MTTVVVGLSACGGGEGNTTKVVNSYVGALKGYYIDSEVVGLPYECGNTVGLTGQDGEFFFDEGDQCELFLDQERQHTLKVIPEDVLVDDVVIIETDPVITQTLQSFDSDGDPSNGITIDQEVVTAVVKDPGFEGVPTTQEEAEVLVEVIDDNNGDVGVVTAESAQGHVLETVLTNSSYYQNCVGRIEDKAITKINFADGNLSLNDLSQSSSYILDGRNLVITSNNGAVSSFSLIQGTDSLISSDDAVVIESSSGLQSTLHSTIEQAQLSQAELCAFGDNVAPVIMLSGLSEQAVAYGANYVDAGAVANDDEDASVEVITTNNVNTNTLGEFTVNYNAVDSSGNIADTVIRTISITDQTAPVISLIGESSLIIALGSSFTDAGATATDNVDNDIATSGSGSVDTNAVGRYTLSYTATDSAGNAATPVTRTVLVTDQTAPVISLVGETLLTIAHGGVYSDAGASATDNVDAEVAISVEGVVDTNTVGSYTLTYTASDAAGNAATPVTRTVLVTDQTAPVISVVGETPLTVAHGSVYSDVGANATDNVDTEIEISVEGVVNTNTVGSYTLTYTASDAAGNAATPVTRTVLVTDQTAPVISLVGETPLTIAHGSVYSDAGASATDNVDAEVTISVEGVVNTNTVGSYTLIYAASDTAGNTATPVTRTVLVTDQTAPVISLVGETPLTIAHGSVYTDAGAIATDNVDTEVTVDVTNTIDTNTVGSYEVTYAATDVAGNVAIPVTRTVLVTDQTAPVISLVGETPLTIAHGSVYTDAGATATDNVDTEVTVEITDTVDTNTVGSYEVTYAATDAAGNVSISVTRTVLVTDQTAPVISLVGETPLTIAHGSVYTDAGATATDNVDTEVTVEVTDTVDTNTVGSYEVTYASIDAAGNLATPIIRTVLVTDQTAPTITLLGESTVTVGYASYYNDEGVSVVDAV</sequence>
<feature type="non-terminal residue" evidence="2">
    <location>
        <position position="935"/>
    </location>
</feature>
<feature type="domain" description="Pesticidal crystal protein Cry22Aa Ig-like" evidence="1">
    <location>
        <begin position="284"/>
        <end position="354"/>
    </location>
</feature>
<evidence type="ECO:0000313" key="2">
    <source>
        <dbReference type="EMBL" id="PWQ95454.1"/>
    </source>
</evidence>
<name>A0A317CA22_9GAMM</name>
<dbReference type="InterPro" id="IPR013783">
    <property type="entry name" value="Ig-like_fold"/>
</dbReference>
<feature type="domain" description="Pesticidal crystal protein Cry22Aa Ig-like" evidence="1">
    <location>
        <begin position="362"/>
        <end position="432"/>
    </location>
</feature>
<dbReference type="PANTHER" id="PTHR24273:SF32">
    <property type="entry name" value="HYALIN"/>
    <property type="match status" value="1"/>
</dbReference>
<dbReference type="Proteomes" id="UP000245506">
    <property type="component" value="Unassembled WGS sequence"/>
</dbReference>
<reference evidence="2 3" key="1">
    <citation type="submission" date="2018-05" db="EMBL/GenBank/DDBJ databases">
        <title>Leucothrix arctica sp. nov., isolated from Arctic seawater.</title>
        <authorList>
            <person name="Choi A."/>
            <person name="Baek K."/>
        </authorList>
    </citation>
    <scope>NUCLEOTIDE SEQUENCE [LARGE SCALE GENOMIC DNA]</scope>
    <source>
        <strain evidence="2 3">IMCC9719</strain>
    </source>
</reference>
<dbReference type="Pfam" id="PF16403">
    <property type="entry name" value="Bact_surface_Ig-like"/>
    <property type="match status" value="8"/>
</dbReference>
<feature type="domain" description="Pesticidal crystal protein Cry22Aa Ig-like" evidence="1">
    <location>
        <begin position="596"/>
        <end position="666"/>
    </location>
</feature>
<comment type="caution">
    <text evidence="2">The sequence shown here is derived from an EMBL/GenBank/DDBJ whole genome shotgun (WGS) entry which is preliminary data.</text>
</comment>
<gene>
    <name evidence="2" type="ORF">DKT75_12320</name>
</gene>
<dbReference type="Gene3D" id="2.60.40.10">
    <property type="entry name" value="Immunoglobulins"/>
    <property type="match status" value="8"/>
</dbReference>